<keyword evidence="1" id="KW-0732">Signal</keyword>
<dbReference type="RefSeq" id="WP_058304737.1">
    <property type="nucleotide sequence ID" value="NZ_CABKVG010000004.1"/>
</dbReference>
<evidence type="ECO:0000313" key="3">
    <source>
        <dbReference type="Proteomes" id="UP000832011"/>
    </source>
</evidence>
<protein>
    <recommendedName>
        <fullName evidence="4">Lipoprotein</fullName>
    </recommendedName>
</protein>
<proteinExistence type="predicted"/>
<feature type="signal peptide" evidence="1">
    <location>
        <begin position="1"/>
        <end position="22"/>
    </location>
</feature>
<evidence type="ECO:0008006" key="4">
    <source>
        <dbReference type="Google" id="ProtNLM"/>
    </source>
</evidence>
<name>A0ABY4E5X2_9NEIS</name>
<gene>
    <name evidence="2" type="ORF">LVJ82_09450</name>
</gene>
<keyword evidence="3" id="KW-1185">Reference proteome</keyword>
<dbReference type="EMBL" id="CP091511">
    <property type="protein sequence ID" value="UOO91162.1"/>
    <property type="molecule type" value="Genomic_DNA"/>
</dbReference>
<sequence>MLRKWPVIMAAAALLSACQAISPIFVDYNGVRRDVAEWINGQTLLTMQQKRSLAQLSRAEQALAHAENSSENDAKLALAKTRQSALHCARLHVSEAKITQLQQQVWGAERERLLQYYAQQFPRIKLDANSIKCD</sequence>
<feature type="chain" id="PRO_5047547726" description="Lipoprotein" evidence="1">
    <location>
        <begin position="23"/>
        <end position="134"/>
    </location>
</feature>
<dbReference type="PROSITE" id="PS51257">
    <property type="entry name" value="PROKAR_LIPOPROTEIN"/>
    <property type="match status" value="1"/>
</dbReference>
<accession>A0ABY4E5X2</accession>
<evidence type="ECO:0000256" key="1">
    <source>
        <dbReference type="SAM" id="SignalP"/>
    </source>
</evidence>
<evidence type="ECO:0000313" key="2">
    <source>
        <dbReference type="EMBL" id="UOO91162.1"/>
    </source>
</evidence>
<organism evidence="2 3">
    <name type="scientific">Vitreoscilla massiliensis</name>
    <dbReference type="NCBI Taxonomy" id="1689272"/>
    <lineage>
        <taxon>Bacteria</taxon>
        <taxon>Pseudomonadati</taxon>
        <taxon>Pseudomonadota</taxon>
        <taxon>Betaproteobacteria</taxon>
        <taxon>Neisseriales</taxon>
        <taxon>Neisseriaceae</taxon>
        <taxon>Vitreoscilla</taxon>
    </lineage>
</organism>
<reference evidence="2 3" key="1">
    <citation type="journal article" date="2022" name="Res Sq">
        <title>Evolution of multicellular longitudinally dividing oral cavity symbionts (Neisseriaceae).</title>
        <authorList>
            <person name="Nyongesa S."/>
            <person name="Weber P."/>
            <person name="Bernet E."/>
            <person name="Pullido F."/>
            <person name="Nieckarz M."/>
            <person name="Delaby M."/>
            <person name="Nieves C."/>
            <person name="Viehboeck T."/>
            <person name="Krause N."/>
            <person name="Rivera-Millot A."/>
            <person name="Nakamura A."/>
            <person name="Vischer N."/>
            <person name="VanNieuwenhze M."/>
            <person name="Brun Y."/>
            <person name="Cava F."/>
            <person name="Bulgheresi S."/>
            <person name="Veyrier F."/>
        </authorList>
    </citation>
    <scope>NUCLEOTIDE SEQUENCE [LARGE SCALE GENOMIC DNA]</scope>
    <source>
        <strain evidence="2 3">SN4</strain>
    </source>
</reference>
<dbReference type="Proteomes" id="UP000832011">
    <property type="component" value="Chromosome"/>
</dbReference>